<dbReference type="OrthoDB" id="8940309at2759"/>
<evidence type="ECO:0000313" key="1">
    <source>
        <dbReference type="EMBL" id="CAG7720645.1"/>
    </source>
</evidence>
<gene>
    <name evidence="1" type="ORF">AFUS01_LOCUS9915</name>
</gene>
<dbReference type="AlphaFoldDB" id="A0A8J2P023"/>
<keyword evidence="2" id="KW-1185">Reference proteome</keyword>
<evidence type="ECO:0000313" key="2">
    <source>
        <dbReference type="Proteomes" id="UP000708208"/>
    </source>
</evidence>
<sequence>MVIQTNQRGQLAECIVGQLYPNLVGKDKTDLINVYYAHSVTVMDTNTGKKKSLPPSGYIQLFFKNFWKSIRDKGGKAIGKATADALLIEDDFTAFEHNADETEEYRRWLQNHTAPPQKVFDYLRKTFPVRRQIILKCRGDLDFDEFFEKWPRMLDTTGAIQQDFQLCYPLVSDNLSSKWNEAAEKIAAFTLCKKKSLLQFGVVDRGNSNTIAAYFMLPALFRSKVKKITTVDSAKAFFEVINPLADIDKLAATSE</sequence>
<reference evidence="1" key="1">
    <citation type="submission" date="2021-06" db="EMBL/GenBank/DDBJ databases">
        <authorList>
            <person name="Hodson N. C."/>
            <person name="Mongue J. A."/>
            <person name="Jaron S. K."/>
        </authorList>
    </citation>
    <scope>NUCLEOTIDE SEQUENCE</scope>
</reference>
<accession>A0A8J2P023</accession>
<proteinExistence type="predicted"/>
<comment type="caution">
    <text evidence="1">The sequence shown here is derived from an EMBL/GenBank/DDBJ whole genome shotgun (WGS) entry which is preliminary data.</text>
</comment>
<organism evidence="1 2">
    <name type="scientific">Allacma fusca</name>
    <dbReference type="NCBI Taxonomy" id="39272"/>
    <lineage>
        <taxon>Eukaryota</taxon>
        <taxon>Metazoa</taxon>
        <taxon>Ecdysozoa</taxon>
        <taxon>Arthropoda</taxon>
        <taxon>Hexapoda</taxon>
        <taxon>Collembola</taxon>
        <taxon>Symphypleona</taxon>
        <taxon>Sminthuridae</taxon>
        <taxon>Allacma</taxon>
    </lineage>
</organism>
<protein>
    <submittedName>
        <fullName evidence="1">Uncharacterized protein</fullName>
    </submittedName>
</protein>
<dbReference type="EMBL" id="CAJVCH010072478">
    <property type="protein sequence ID" value="CAG7720645.1"/>
    <property type="molecule type" value="Genomic_DNA"/>
</dbReference>
<feature type="non-terminal residue" evidence="1">
    <location>
        <position position="1"/>
    </location>
</feature>
<dbReference type="Proteomes" id="UP000708208">
    <property type="component" value="Unassembled WGS sequence"/>
</dbReference>
<name>A0A8J2P023_9HEXA</name>